<gene>
    <name evidence="3" type="ORF">OUY24_41900</name>
</gene>
<proteinExistence type="predicted"/>
<evidence type="ECO:0000313" key="4">
    <source>
        <dbReference type="Proteomes" id="UP001212498"/>
    </source>
</evidence>
<keyword evidence="4" id="KW-1185">Reference proteome</keyword>
<name>A0ABT4TCX6_9ACTN</name>
<feature type="transmembrane region" description="Helical" evidence="2">
    <location>
        <begin position="38"/>
        <end position="58"/>
    </location>
</feature>
<feature type="non-terminal residue" evidence="3">
    <location>
        <position position="106"/>
    </location>
</feature>
<dbReference type="Proteomes" id="UP001212498">
    <property type="component" value="Unassembled WGS sequence"/>
</dbReference>
<sequence>MGLLLVILGAGAAILVLAEEGTSYNLFGYTFQPNHVEMFLAGAAAAAVLLLGLWLIALGSRRSARHRRALRGARADASHRVAELESEKRRLQEKLEKEHAANQRTA</sequence>
<evidence type="ECO:0000256" key="2">
    <source>
        <dbReference type="SAM" id="Phobius"/>
    </source>
</evidence>
<keyword evidence="2" id="KW-0812">Transmembrane</keyword>
<reference evidence="3 4" key="1">
    <citation type="submission" date="2022-11" db="EMBL/GenBank/DDBJ databases">
        <title>Nonomuraea corallina sp. nov., a new species of the genus Nonomuraea isolated from sea side sediment in Thai sea.</title>
        <authorList>
            <person name="Ngamcharungchit C."/>
            <person name="Matsumoto A."/>
            <person name="Suriyachadkun C."/>
            <person name="Panbangred W."/>
            <person name="Inahashi Y."/>
            <person name="Intra B."/>
        </authorList>
    </citation>
    <scope>NUCLEOTIDE SEQUENCE [LARGE SCALE GENOMIC DNA]</scope>
    <source>
        <strain evidence="3 4">DSM 43553</strain>
    </source>
</reference>
<evidence type="ECO:0000313" key="3">
    <source>
        <dbReference type="EMBL" id="MDA0647220.1"/>
    </source>
</evidence>
<comment type="caution">
    <text evidence="3">The sequence shown here is derived from an EMBL/GenBank/DDBJ whole genome shotgun (WGS) entry which is preliminary data.</text>
</comment>
<keyword evidence="2" id="KW-0472">Membrane</keyword>
<dbReference type="RefSeq" id="WP_271280241.1">
    <property type="nucleotide sequence ID" value="NZ_JAPNUD010000266.1"/>
</dbReference>
<protein>
    <recommendedName>
        <fullName evidence="5">LapA family protein</fullName>
    </recommendedName>
</protein>
<organism evidence="3 4">
    <name type="scientific">Nonomuraea ferruginea</name>
    <dbReference type="NCBI Taxonomy" id="46174"/>
    <lineage>
        <taxon>Bacteria</taxon>
        <taxon>Bacillati</taxon>
        <taxon>Actinomycetota</taxon>
        <taxon>Actinomycetes</taxon>
        <taxon>Streptosporangiales</taxon>
        <taxon>Streptosporangiaceae</taxon>
        <taxon>Nonomuraea</taxon>
    </lineage>
</organism>
<evidence type="ECO:0000256" key="1">
    <source>
        <dbReference type="SAM" id="MobiDB-lite"/>
    </source>
</evidence>
<accession>A0ABT4TCX6</accession>
<keyword evidence="2" id="KW-1133">Transmembrane helix</keyword>
<feature type="region of interest" description="Disordered" evidence="1">
    <location>
        <begin position="84"/>
        <end position="106"/>
    </location>
</feature>
<evidence type="ECO:0008006" key="5">
    <source>
        <dbReference type="Google" id="ProtNLM"/>
    </source>
</evidence>
<dbReference type="EMBL" id="JAPNUD010000266">
    <property type="protein sequence ID" value="MDA0647220.1"/>
    <property type="molecule type" value="Genomic_DNA"/>
</dbReference>